<organism evidence="10 11">
    <name type="scientific">Candidatus Muproteobacteria bacterium RBG_19FT_COMBO_61_10</name>
    <dbReference type="NCBI Taxonomy" id="1817761"/>
    <lineage>
        <taxon>Bacteria</taxon>
        <taxon>Pseudomonadati</taxon>
        <taxon>Pseudomonadota</taxon>
        <taxon>Candidatus Muproteobacteria</taxon>
    </lineage>
</organism>
<dbReference type="GO" id="GO:0016020">
    <property type="term" value="C:membrane"/>
    <property type="evidence" value="ECO:0007669"/>
    <property type="project" value="GOC"/>
</dbReference>
<comment type="catalytic activity">
    <reaction evidence="9">
        <text>a (3R)-hydroxyacyl-[ACP] = a (2E)-enoyl-[ACP] + H2O</text>
        <dbReference type="Rhea" id="RHEA:13097"/>
        <dbReference type="Rhea" id="RHEA-COMP:9925"/>
        <dbReference type="Rhea" id="RHEA-COMP:9945"/>
        <dbReference type="ChEBI" id="CHEBI:15377"/>
        <dbReference type="ChEBI" id="CHEBI:78784"/>
        <dbReference type="ChEBI" id="CHEBI:78827"/>
        <dbReference type="EC" id="4.2.1.59"/>
    </reaction>
</comment>
<proteinExistence type="inferred from homology"/>
<dbReference type="NCBIfam" id="NF000582">
    <property type="entry name" value="PRK00006.1"/>
    <property type="match status" value="1"/>
</dbReference>
<dbReference type="PANTHER" id="PTHR30272:SF1">
    <property type="entry name" value="3-HYDROXYACYL-[ACYL-CARRIER-PROTEIN] DEHYDRATASE"/>
    <property type="match status" value="1"/>
</dbReference>
<evidence type="ECO:0000256" key="3">
    <source>
        <dbReference type="ARBA" id="ARBA00022490"/>
    </source>
</evidence>
<dbReference type="GO" id="GO:0009245">
    <property type="term" value="P:lipid A biosynthetic process"/>
    <property type="evidence" value="ECO:0007669"/>
    <property type="project" value="UniProtKB-UniRule"/>
</dbReference>
<dbReference type="Pfam" id="PF07977">
    <property type="entry name" value="FabA"/>
    <property type="match status" value="1"/>
</dbReference>
<dbReference type="AlphaFoldDB" id="A0A1F6UP50"/>
<comment type="subcellular location">
    <subcellularLocation>
        <location evidence="1 9">Cytoplasm</location>
    </subcellularLocation>
</comment>
<comment type="function">
    <text evidence="8 9">Involved in unsaturated fatty acids biosynthesis. Catalyzes the dehydration of short chain beta-hydroxyacyl-ACPs and long chain saturated and unsaturated beta-hydroxyacyl-ACPs.</text>
</comment>
<gene>
    <name evidence="9" type="primary">fabZ</name>
    <name evidence="10" type="ORF">A2V58_04160</name>
</gene>
<dbReference type="EMBL" id="MFSV01000008">
    <property type="protein sequence ID" value="OGI59161.1"/>
    <property type="molecule type" value="Genomic_DNA"/>
</dbReference>
<evidence type="ECO:0000256" key="4">
    <source>
        <dbReference type="ARBA" id="ARBA00022516"/>
    </source>
</evidence>
<dbReference type="Gene3D" id="3.10.129.10">
    <property type="entry name" value="Hotdog Thioesterase"/>
    <property type="match status" value="1"/>
</dbReference>
<evidence type="ECO:0000256" key="8">
    <source>
        <dbReference type="ARBA" id="ARBA00025049"/>
    </source>
</evidence>
<dbReference type="GO" id="GO:0006633">
    <property type="term" value="P:fatty acid biosynthetic process"/>
    <property type="evidence" value="ECO:0007669"/>
    <property type="project" value="UniProtKB-UniRule"/>
</dbReference>
<reference evidence="10 11" key="1">
    <citation type="journal article" date="2016" name="Nat. Commun.">
        <title>Thousands of microbial genomes shed light on interconnected biogeochemical processes in an aquifer system.</title>
        <authorList>
            <person name="Anantharaman K."/>
            <person name="Brown C.T."/>
            <person name="Hug L.A."/>
            <person name="Sharon I."/>
            <person name="Castelle C.J."/>
            <person name="Probst A.J."/>
            <person name="Thomas B.C."/>
            <person name="Singh A."/>
            <person name="Wilkins M.J."/>
            <person name="Karaoz U."/>
            <person name="Brodie E.L."/>
            <person name="Williams K.H."/>
            <person name="Hubbard S.S."/>
            <person name="Banfield J.F."/>
        </authorList>
    </citation>
    <scope>NUCLEOTIDE SEQUENCE [LARGE SCALE GENOMIC DNA]</scope>
</reference>
<dbReference type="InterPro" id="IPR010084">
    <property type="entry name" value="FabZ"/>
</dbReference>
<keyword evidence="3 9" id="KW-0963">Cytoplasm</keyword>
<evidence type="ECO:0000256" key="1">
    <source>
        <dbReference type="ARBA" id="ARBA00004496"/>
    </source>
</evidence>
<keyword evidence="5 9" id="KW-0441">Lipid A biosynthesis</keyword>
<evidence type="ECO:0000256" key="5">
    <source>
        <dbReference type="ARBA" id="ARBA00022556"/>
    </source>
</evidence>
<dbReference type="GO" id="GO:0005737">
    <property type="term" value="C:cytoplasm"/>
    <property type="evidence" value="ECO:0007669"/>
    <property type="project" value="UniProtKB-SubCell"/>
</dbReference>
<dbReference type="FunFam" id="3.10.129.10:FF:000001">
    <property type="entry name" value="3-hydroxyacyl-[acyl-carrier-protein] dehydratase FabZ"/>
    <property type="match status" value="1"/>
</dbReference>
<dbReference type="InterPro" id="IPR013114">
    <property type="entry name" value="FabA_FabZ"/>
</dbReference>
<dbReference type="HAMAP" id="MF_00406">
    <property type="entry name" value="FabZ"/>
    <property type="match status" value="1"/>
</dbReference>
<dbReference type="SUPFAM" id="SSF54637">
    <property type="entry name" value="Thioesterase/thiol ester dehydrase-isomerase"/>
    <property type="match status" value="1"/>
</dbReference>
<evidence type="ECO:0000256" key="9">
    <source>
        <dbReference type="HAMAP-Rule" id="MF_00406"/>
    </source>
</evidence>
<evidence type="ECO:0000313" key="10">
    <source>
        <dbReference type="EMBL" id="OGI59161.1"/>
    </source>
</evidence>
<sequence length="157" mass="18097">MHFPREEKLKNSLDIHQVMKLLPHRHPFLLIDRVLDYTKGEKLTAIKNVTINEPFFPGHFPTRPVMPGVLVIEAMAQACGVLTNLSDETQHSDKGVFLFVGIDKARFKRQVEPGDQLRFEVRITRKMRGIWMYEGSAYVGEELACSAELMCTYKEFD</sequence>
<name>A0A1F6UP50_9PROT</name>
<feature type="active site" evidence="9">
    <location>
        <position position="59"/>
    </location>
</feature>
<dbReference type="InterPro" id="IPR029069">
    <property type="entry name" value="HotDog_dom_sf"/>
</dbReference>
<accession>A0A1F6UP50</accession>
<keyword evidence="6 9" id="KW-0443">Lipid metabolism</keyword>
<evidence type="ECO:0000256" key="7">
    <source>
        <dbReference type="ARBA" id="ARBA00023239"/>
    </source>
</evidence>
<evidence type="ECO:0000256" key="6">
    <source>
        <dbReference type="ARBA" id="ARBA00023098"/>
    </source>
</evidence>
<comment type="similarity">
    <text evidence="2 9">Belongs to the thioester dehydratase family. FabZ subfamily.</text>
</comment>
<dbReference type="EC" id="4.2.1.59" evidence="9"/>
<dbReference type="GO" id="GO:0019171">
    <property type="term" value="F:(3R)-hydroxyacyl-[acyl-carrier-protein] dehydratase activity"/>
    <property type="evidence" value="ECO:0007669"/>
    <property type="project" value="UniProtKB-EC"/>
</dbReference>
<dbReference type="NCBIfam" id="TIGR01750">
    <property type="entry name" value="fabZ"/>
    <property type="match status" value="1"/>
</dbReference>
<dbReference type="CDD" id="cd01288">
    <property type="entry name" value="FabZ"/>
    <property type="match status" value="1"/>
</dbReference>
<evidence type="ECO:0000256" key="2">
    <source>
        <dbReference type="ARBA" id="ARBA00009174"/>
    </source>
</evidence>
<protein>
    <recommendedName>
        <fullName evidence="9">3-hydroxyacyl-[acyl-carrier-protein] dehydratase FabZ</fullName>
        <ecNumber evidence="9">4.2.1.59</ecNumber>
    </recommendedName>
    <alternativeName>
        <fullName evidence="9">(3R)-hydroxymyristoyl-[acyl-carrier-protein] dehydratase</fullName>
        <shortName evidence="9">(3R)-hydroxymyristoyl-ACP dehydrase</shortName>
    </alternativeName>
    <alternativeName>
        <fullName evidence="9">Beta-hydroxyacyl-ACP dehydratase</fullName>
    </alternativeName>
</protein>
<keyword evidence="7 9" id="KW-0456">Lyase</keyword>
<evidence type="ECO:0000313" key="11">
    <source>
        <dbReference type="Proteomes" id="UP000177950"/>
    </source>
</evidence>
<keyword evidence="4 9" id="KW-0444">Lipid biosynthesis</keyword>
<dbReference type="Proteomes" id="UP000177950">
    <property type="component" value="Unassembled WGS sequence"/>
</dbReference>
<comment type="caution">
    <text evidence="10">The sequence shown here is derived from an EMBL/GenBank/DDBJ whole genome shotgun (WGS) entry which is preliminary data.</text>
</comment>
<dbReference type="PANTHER" id="PTHR30272">
    <property type="entry name" value="3-HYDROXYACYL-[ACYL-CARRIER-PROTEIN] DEHYDRATASE"/>
    <property type="match status" value="1"/>
</dbReference>